<dbReference type="InterPro" id="IPR025254">
    <property type="entry name" value="CCDC113/CCDC96_CC"/>
</dbReference>
<keyword evidence="2" id="KW-0970">Cilium biogenesis/degradation</keyword>
<dbReference type="PANTHER" id="PTHR15654:SF2">
    <property type="entry name" value="COILED-COIL DOMAIN-CONTAINING PROTEIN 113"/>
    <property type="match status" value="1"/>
</dbReference>
<evidence type="ECO:0000256" key="2">
    <source>
        <dbReference type="ARBA" id="ARBA00022794"/>
    </source>
</evidence>
<feature type="coiled-coil region" evidence="7">
    <location>
        <begin position="194"/>
        <end position="250"/>
    </location>
</feature>
<dbReference type="GO" id="GO:0036064">
    <property type="term" value="C:ciliary basal body"/>
    <property type="evidence" value="ECO:0007669"/>
    <property type="project" value="TreeGrafter"/>
</dbReference>
<keyword evidence="4" id="KW-0966">Cell projection</keyword>
<dbReference type="GO" id="GO:0005930">
    <property type="term" value="C:axoneme"/>
    <property type="evidence" value="ECO:0007669"/>
    <property type="project" value="TreeGrafter"/>
</dbReference>
<evidence type="ECO:0000256" key="5">
    <source>
        <dbReference type="ARBA" id="ARBA00044506"/>
    </source>
</evidence>
<proteinExistence type="inferred from homology"/>
<dbReference type="Proteomes" id="UP001178461">
    <property type="component" value="Chromosome 8"/>
</dbReference>
<evidence type="ECO:0000256" key="8">
    <source>
        <dbReference type="SAM" id="MobiDB-lite"/>
    </source>
</evidence>
<feature type="coiled-coil region" evidence="7">
    <location>
        <begin position="109"/>
        <end position="147"/>
    </location>
</feature>
<feature type="compositionally biased region" description="Basic and acidic residues" evidence="8">
    <location>
        <begin position="8"/>
        <end position="23"/>
    </location>
</feature>
<dbReference type="GO" id="GO:0060271">
    <property type="term" value="P:cilium assembly"/>
    <property type="evidence" value="ECO:0007669"/>
    <property type="project" value="TreeGrafter"/>
</dbReference>
<evidence type="ECO:0000313" key="11">
    <source>
        <dbReference type="Proteomes" id="UP001178461"/>
    </source>
</evidence>
<dbReference type="Pfam" id="PF13870">
    <property type="entry name" value="CCDC113_CCDC96_CC"/>
    <property type="match status" value="1"/>
</dbReference>
<feature type="region of interest" description="Disordered" evidence="8">
    <location>
        <begin position="1"/>
        <end position="23"/>
    </location>
</feature>
<name>A0AA35KQQ4_9SAUR</name>
<gene>
    <name evidence="10" type="ORF">PODLI_1B043165</name>
</gene>
<evidence type="ECO:0000259" key="9">
    <source>
        <dbReference type="Pfam" id="PF13870"/>
    </source>
</evidence>
<accession>A0AA35KQQ4</accession>
<sequence>MADEESERDSVHTGESRELSEELHQDLAQFSISQLHSLVEEASHDNAMLKLETTMFEKTFNRLEPRDLVLEKFGSLMDMGQAQLARGRRKSKSRLTADRLVGLTVEQKCDIAQRELEETKEDVQRLKENSERLLQNYLAVLEEADIRLVDIKKAVQDFDKDIVKTITKKKGSVIASEKVLRYMEDRIRYRDVLKEKIRLKNDSLKVQKKKMQMQLKQKEELGEALHEVDFQQLKIENAQFLEKIDERNQELLQLKLTVGNAIQVLNFYRKKLYTAMTLATNLVKDIAQRKESLEKIEHEAILVEEERFKAEVLNKKLRKQLAEYKVPPVLDYVHEKMAVHELENIIKIWERKVEIAEMALRGYQSTWHKAKLASQQLQALLPEQGSN</sequence>
<dbReference type="AlphaFoldDB" id="A0AA35KQQ4"/>
<comment type="subcellular location">
    <subcellularLocation>
        <location evidence="1">Cell projection</location>
        <location evidence="1">Cilium</location>
    </subcellularLocation>
</comment>
<evidence type="ECO:0000256" key="3">
    <source>
        <dbReference type="ARBA" id="ARBA00023054"/>
    </source>
</evidence>
<feature type="domain" description="CCDC113/CCDC96 coiled-coil" evidence="9">
    <location>
        <begin position="192"/>
        <end position="361"/>
    </location>
</feature>
<organism evidence="10 11">
    <name type="scientific">Podarcis lilfordi</name>
    <name type="common">Lilford's wall lizard</name>
    <dbReference type="NCBI Taxonomy" id="74358"/>
    <lineage>
        <taxon>Eukaryota</taxon>
        <taxon>Metazoa</taxon>
        <taxon>Chordata</taxon>
        <taxon>Craniata</taxon>
        <taxon>Vertebrata</taxon>
        <taxon>Euteleostomi</taxon>
        <taxon>Lepidosauria</taxon>
        <taxon>Squamata</taxon>
        <taxon>Bifurcata</taxon>
        <taxon>Unidentata</taxon>
        <taxon>Episquamata</taxon>
        <taxon>Laterata</taxon>
        <taxon>Lacertibaenia</taxon>
        <taxon>Lacertidae</taxon>
        <taxon>Podarcis</taxon>
    </lineage>
</organism>
<evidence type="ECO:0000256" key="7">
    <source>
        <dbReference type="SAM" id="Coils"/>
    </source>
</evidence>
<reference evidence="10" key="1">
    <citation type="submission" date="2022-12" db="EMBL/GenBank/DDBJ databases">
        <authorList>
            <person name="Alioto T."/>
            <person name="Alioto T."/>
            <person name="Gomez Garrido J."/>
        </authorList>
    </citation>
    <scope>NUCLEOTIDE SEQUENCE</scope>
</reference>
<comment type="similarity">
    <text evidence="5">Belongs to the CFAP263 family.</text>
</comment>
<protein>
    <recommendedName>
        <fullName evidence="6">Cilia- and flagella-associated protein 263</fullName>
    </recommendedName>
</protein>
<dbReference type="InterPro" id="IPR051885">
    <property type="entry name" value="CC_CF"/>
</dbReference>
<keyword evidence="11" id="KW-1185">Reference proteome</keyword>
<keyword evidence="3 7" id="KW-0175">Coiled coil</keyword>
<dbReference type="EMBL" id="OX395133">
    <property type="protein sequence ID" value="CAI5781984.1"/>
    <property type="molecule type" value="Genomic_DNA"/>
</dbReference>
<evidence type="ECO:0000313" key="10">
    <source>
        <dbReference type="EMBL" id="CAI5781984.1"/>
    </source>
</evidence>
<evidence type="ECO:0000256" key="4">
    <source>
        <dbReference type="ARBA" id="ARBA00023273"/>
    </source>
</evidence>
<dbReference type="PANTHER" id="PTHR15654">
    <property type="entry name" value="COILED-COIL DOMAIN-CONTAINING PROTEIN 113-RELATED"/>
    <property type="match status" value="1"/>
</dbReference>
<evidence type="ECO:0000256" key="6">
    <source>
        <dbReference type="ARBA" id="ARBA00044798"/>
    </source>
</evidence>
<evidence type="ECO:0000256" key="1">
    <source>
        <dbReference type="ARBA" id="ARBA00004138"/>
    </source>
</evidence>